<dbReference type="EMBL" id="BMPQ01000009">
    <property type="protein sequence ID" value="GGK75534.1"/>
    <property type="molecule type" value="Genomic_DNA"/>
</dbReference>
<reference evidence="1" key="2">
    <citation type="submission" date="2020-09" db="EMBL/GenBank/DDBJ databases">
        <authorList>
            <person name="Sun Q."/>
            <person name="Ohkuma M."/>
        </authorList>
    </citation>
    <scope>NUCLEOTIDE SEQUENCE</scope>
    <source>
        <strain evidence="1">JCM 3035</strain>
    </source>
</reference>
<dbReference type="AlphaFoldDB" id="A0A917QXP4"/>
<name>A0A917QXP4_9ACTN</name>
<keyword evidence="2" id="KW-1185">Reference proteome</keyword>
<protein>
    <submittedName>
        <fullName evidence="1">Uncharacterized protein</fullName>
    </submittedName>
</protein>
<evidence type="ECO:0000313" key="1">
    <source>
        <dbReference type="EMBL" id="GGK75534.1"/>
    </source>
</evidence>
<evidence type="ECO:0000313" key="2">
    <source>
        <dbReference type="Proteomes" id="UP000637788"/>
    </source>
</evidence>
<organism evidence="1 2">
    <name type="scientific">Streptomyces flaveus</name>
    <dbReference type="NCBI Taxonomy" id="66370"/>
    <lineage>
        <taxon>Bacteria</taxon>
        <taxon>Bacillati</taxon>
        <taxon>Actinomycetota</taxon>
        <taxon>Actinomycetes</taxon>
        <taxon>Kitasatosporales</taxon>
        <taxon>Streptomycetaceae</taxon>
        <taxon>Streptomyces</taxon>
        <taxon>Streptomyces aurantiacus group</taxon>
    </lineage>
</organism>
<sequence length="79" mass="8439">MRGQAAGITVAGQIADDGDELGAQNGAHAEHRLDVLGSVIRAEDVADLSVVVLDPFIQRQEQVGRVEYRLLGPGLPRHN</sequence>
<comment type="caution">
    <text evidence="1">The sequence shown here is derived from an EMBL/GenBank/DDBJ whole genome shotgun (WGS) entry which is preliminary data.</text>
</comment>
<reference evidence="1" key="1">
    <citation type="journal article" date="2014" name="Int. J. Syst. Evol. Microbiol.">
        <title>Complete genome sequence of Corynebacterium casei LMG S-19264T (=DSM 44701T), isolated from a smear-ripened cheese.</title>
        <authorList>
            <consortium name="US DOE Joint Genome Institute (JGI-PGF)"/>
            <person name="Walter F."/>
            <person name="Albersmeier A."/>
            <person name="Kalinowski J."/>
            <person name="Ruckert C."/>
        </authorList>
    </citation>
    <scope>NUCLEOTIDE SEQUENCE</scope>
    <source>
        <strain evidence="1">JCM 3035</strain>
    </source>
</reference>
<accession>A0A917QXP4</accession>
<dbReference type="Proteomes" id="UP000637788">
    <property type="component" value="Unassembled WGS sequence"/>
</dbReference>
<proteinExistence type="predicted"/>
<gene>
    <name evidence="1" type="ORF">GCM10010094_40810</name>
</gene>